<dbReference type="eggNOG" id="KOG1243">
    <property type="taxonomic scope" value="Eukaryota"/>
</dbReference>
<accession>U4KUN3</accession>
<feature type="compositionally biased region" description="Low complexity" evidence="1">
    <location>
        <begin position="635"/>
        <end position="651"/>
    </location>
</feature>
<reference evidence="3 4" key="1">
    <citation type="journal article" date="2013" name="PLoS Genet.">
        <title>The genome and development-dependent transcriptomes of Pyronema confluens: a window into fungal evolution.</title>
        <authorList>
            <person name="Traeger S."/>
            <person name="Altegoer F."/>
            <person name="Freitag M."/>
            <person name="Gabaldon T."/>
            <person name="Kempken F."/>
            <person name="Kumar A."/>
            <person name="Marcet-Houben M."/>
            <person name="Poggeler S."/>
            <person name="Stajich J.E."/>
            <person name="Nowrousian M."/>
        </authorList>
    </citation>
    <scope>NUCLEOTIDE SEQUENCE [LARGE SCALE GENOMIC DNA]</scope>
    <source>
        <strain evidence="4">CBS 100304</strain>
        <tissue evidence="3">Vegetative mycelium</tissue>
    </source>
</reference>
<dbReference type="GO" id="GO:0004672">
    <property type="term" value="F:protein kinase activity"/>
    <property type="evidence" value="ECO:0007669"/>
    <property type="project" value="InterPro"/>
</dbReference>
<evidence type="ECO:0000313" key="3">
    <source>
        <dbReference type="EMBL" id="CCX05068.1"/>
    </source>
</evidence>
<dbReference type="InterPro" id="IPR016024">
    <property type="entry name" value="ARM-type_fold"/>
</dbReference>
<dbReference type="SMART" id="SM00220">
    <property type="entry name" value="S_TKc"/>
    <property type="match status" value="1"/>
</dbReference>
<dbReference type="OMA" id="NDTSWAG"/>
<feature type="domain" description="Protein kinase" evidence="2">
    <location>
        <begin position="22"/>
        <end position="317"/>
    </location>
</feature>
<dbReference type="InterPro" id="IPR000719">
    <property type="entry name" value="Prot_kinase_dom"/>
</dbReference>
<dbReference type="Proteomes" id="UP000018144">
    <property type="component" value="Unassembled WGS sequence"/>
</dbReference>
<feature type="compositionally biased region" description="Low complexity" evidence="1">
    <location>
        <begin position="614"/>
        <end position="628"/>
    </location>
</feature>
<evidence type="ECO:0000313" key="4">
    <source>
        <dbReference type="Proteomes" id="UP000018144"/>
    </source>
</evidence>
<feature type="compositionally biased region" description="Acidic residues" evidence="1">
    <location>
        <begin position="806"/>
        <end position="816"/>
    </location>
</feature>
<dbReference type="Pfam" id="PF00069">
    <property type="entry name" value="Pkinase"/>
    <property type="match status" value="1"/>
</dbReference>
<dbReference type="STRING" id="1076935.U4KUN3"/>
<dbReference type="SUPFAM" id="SSF48371">
    <property type="entry name" value="ARM repeat"/>
    <property type="match status" value="1"/>
</dbReference>
<dbReference type="GO" id="GO:0006409">
    <property type="term" value="P:tRNA export from nucleus"/>
    <property type="evidence" value="ECO:0007669"/>
    <property type="project" value="TreeGrafter"/>
</dbReference>
<dbReference type="InterPro" id="IPR011989">
    <property type="entry name" value="ARM-like"/>
</dbReference>
<dbReference type="InterPro" id="IPR051177">
    <property type="entry name" value="CIK-Related_Protein"/>
</dbReference>
<dbReference type="PROSITE" id="PS50011">
    <property type="entry name" value="PROTEIN_KINASE_DOM"/>
    <property type="match status" value="1"/>
</dbReference>
<dbReference type="PANTHER" id="PTHR12984">
    <property type="entry name" value="SCY1-RELATED S/T PROTEIN KINASE-LIKE"/>
    <property type="match status" value="1"/>
</dbReference>
<feature type="region of interest" description="Disordered" evidence="1">
    <location>
        <begin position="779"/>
        <end position="816"/>
    </location>
</feature>
<dbReference type="OrthoDB" id="447103at2759"/>
<organism evidence="3 4">
    <name type="scientific">Pyronema omphalodes (strain CBS 100304)</name>
    <name type="common">Pyronema confluens</name>
    <dbReference type="NCBI Taxonomy" id="1076935"/>
    <lineage>
        <taxon>Eukaryota</taxon>
        <taxon>Fungi</taxon>
        <taxon>Dikarya</taxon>
        <taxon>Ascomycota</taxon>
        <taxon>Pezizomycotina</taxon>
        <taxon>Pezizomycetes</taxon>
        <taxon>Pezizales</taxon>
        <taxon>Pyronemataceae</taxon>
        <taxon>Pyronema</taxon>
    </lineage>
</organism>
<dbReference type="InterPro" id="IPR011009">
    <property type="entry name" value="Kinase-like_dom_sf"/>
</dbReference>
<dbReference type="GO" id="GO:0005737">
    <property type="term" value="C:cytoplasm"/>
    <property type="evidence" value="ECO:0007669"/>
    <property type="project" value="TreeGrafter"/>
</dbReference>
<evidence type="ECO:0000256" key="1">
    <source>
        <dbReference type="SAM" id="MobiDB-lite"/>
    </source>
</evidence>
<feature type="region of interest" description="Disordered" evidence="1">
    <location>
        <begin position="614"/>
        <end position="671"/>
    </location>
</feature>
<keyword evidence="4" id="KW-1185">Reference proteome</keyword>
<dbReference type="Gene3D" id="3.30.200.20">
    <property type="entry name" value="Phosphorylase Kinase, domain 1"/>
    <property type="match status" value="1"/>
</dbReference>
<keyword evidence="3" id="KW-0418">Kinase</keyword>
<keyword evidence="3" id="KW-0808">Transferase</keyword>
<sequence length="816" mass="88613">MDFLKSTLTSALSKGPAFGYTFNDRVSLPGDDNSTVFSLFNATKRDDGTPCSVFSFEVNDATRSRLPLAKNALRKLRTLRHPGVVKVLDSVETETYIYIATERVTPLKWHVRRDSLVPETIKWGLWSVAITLKFLNEEAKSIHGNIRLGSIFTSESGEWKLAGFEVLSSVQDDEPFIYRYGGLMPDSGRYATPEVVKEGWEVLKKMPVHVTDSWGYGTLIYEAFNGVFNGGDQLPQPKKVPATIQTAYKRLIAANPKTRLSVAHFLEQGLRQRSFFDTPLIHISEFVENMGIKDAAEREVFLDELERTGDEFPEAFFKMKILPELLKSVEFGGGGPKVFGGVLKIGEKLSDEEWESSITPVVVRLFSLPDRATRVFLLDNLSRMIDHLSNKVVNDKIFPDMLTGFSDTAPIVREQTVKAVLTIINKLSDRHINGDLLKHLAKTQNDEQPGIRTNTTICLGKIAHNLGANTRQKVLIAAFTRSLRDPFLHARNAALLALSATSEVFDETDCATKVLPAIAPSLVDKEKMIRTQATKTMEIYLSRIKTLTASYPDTILPPEGSEQSMPGAMPGMGPKTSTTAAAAGAGQGVLQSGGWTSWAVGTLTAAAGQMATRAAAAAEERPSSAPLAKPEPTRPTIKSAATTTPKTTSSTVDMGNVQPGGFLNDDDDDVDGWGAMDDDIPVADEEPEEQEEPHSFFDALEKKVGRTVPAASGKSAAEVTVNKPLSATGKPPLTTASGFGFGATAAGQQKKPFVVNNDDFDFDSLVGKTVKKELPRGLAKKTAGKGMVLGGKKPGAKSAVVKKGGEEEDDWESAWA</sequence>
<dbReference type="EMBL" id="HF935232">
    <property type="protein sequence ID" value="CCX05068.1"/>
    <property type="molecule type" value="Genomic_DNA"/>
</dbReference>
<dbReference type="AlphaFoldDB" id="U4KUN3"/>
<dbReference type="Gene3D" id="1.10.510.10">
    <property type="entry name" value="Transferase(Phosphotransferase) domain 1"/>
    <property type="match status" value="1"/>
</dbReference>
<proteinExistence type="predicted"/>
<dbReference type="PANTHER" id="PTHR12984:SF3">
    <property type="entry name" value="N-TERMINAL KINASE-LIKE PROTEIN"/>
    <property type="match status" value="1"/>
</dbReference>
<evidence type="ECO:0000259" key="2">
    <source>
        <dbReference type="PROSITE" id="PS50011"/>
    </source>
</evidence>
<name>U4KUN3_PYROM</name>
<dbReference type="Gene3D" id="1.25.10.10">
    <property type="entry name" value="Leucine-rich Repeat Variant"/>
    <property type="match status" value="1"/>
</dbReference>
<gene>
    <name evidence="3" type="ORF">PCON_04655</name>
</gene>
<protein>
    <submittedName>
        <fullName evidence="3">Similar to N-terminal kinase-like protein acc. no. Q96KG9</fullName>
    </submittedName>
</protein>
<dbReference type="SUPFAM" id="SSF56112">
    <property type="entry name" value="Protein kinase-like (PK-like)"/>
    <property type="match status" value="1"/>
</dbReference>
<dbReference type="GO" id="GO:0005524">
    <property type="term" value="F:ATP binding"/>
    <property type="evidence" value="ECO:0007669"/>
    <property type="project" value="InterPro"/>
</dbReference>